<dbReference type="Pfam" id="PF04675">
    <property type="entry name" value="DNA_ligase_A_N"/>
    <property type="match status" value="1"/>
</dbReference>
<dbReference type="InterPro" id="IPR012308">
    <property type="entry name" value="DNA_ligase_ATP-dep_N"/>
</dbReference>
<reference evidence="14" key="1">
    <citation type="submission" date="2020-04" db="EMBL/GenBank/DDBJ databases">
        <title>Analysis of mating type loci in Filobasidium floriforme.</title>
        <authorList>
            <person name="Nowrousian M."/>
        </authorList>
    </citation>
    <scope>NUCLEOTIDE SEQUENCE</scope>
    <source>
        <strain evidence="14">CBS 6242</strain>
    </source>
</reference>
<comment type="caution">
    <text evidence="14">The sequence shown here is derived from an EMBL/GenBank/DDBJ whole genome shotgun (WGS) entry which is preliminary data.</text>
</comment>
<dbReference type="PROSITE" id="PS00697">
    <property type="entry name" value="DNA_LIGASE_A1"/>
    <property type="match status" value="1"/>
</dbReference>
<dbReference type="SUPFAM" id="SSF56091">
    <property type="entry name" value="DNA ligase/mRNA capping enzyme, catalytic domain"/>
    <property type="match status" value="1"/>
</dbReference>
<dbReference type="GO" id="GO:0003910">
    <property type="term" value="F:DNA ligase (ATP) activity"/>
    <property type="evidence" value="ECO:0007669"/>
    <property type="project" value="UniProtKB-EC"/>
</dbReference>
<dbReference type="PROSITE" id="PS00333">
    <property type="entry name" value="DNA_LIGASE_A2"/>
    <property type="match status" value="1"/>
</dbReference>
<dbReference type="InterPro" id="IPR016059">
    <property type="entry name" value="DNA_ligase_ATP-dep_CS"/>
</dbReference>
<dbReference type="SUPFAM" id="SSF50249">
    <property type="entry name" value="Nucleic acid-binding proteins"/>
    <property type="match status" value="1"/>
</dbReference>
<dbReference type="GO" id="GO:0006310">
    <property type="term" value="P:DNA recombination"/>
    <property type="evidence" value="ECO:0007669"/>
    <property type="project" value="UniProtKB-KW"/>
</dbReference>
<keyword evidence="11" id="KW-0233">DNA recombination</keyword>
<dbReference type="GO" id="GO:0005524">
    <property type="term" value="F:ATP binding"/>
    <property type="evidence" value="ECO:0007669"/>
    <property type="project" value="UniProtKB-KW"/>
</dbReference>
<evidence type="ECO:0000313" key="14">
    <source>
        <dbReference type="EMBL" id="KAG7529455.1"/>
    </source>
</evidence>
<keyword evidence="3" id="KW-0479">Metal-binding</keyword>
<evidence type="ECO:0000256" key="9">
    <source>
        <dbReference type="ARBA" id="ARBA00023242"/>
    </source>
</evidence>
<dbReference type="InterPro" id="IPR036599">
    <property type="entry name" value="DNA_ligase_N_sf"/>
</dbReference>
<evidence type="ECO:0000256" key="12">
    <source>
        <dbReference type="RuleBase" id="RU004196"/>
    </source>
</evidence>
<dbReference type="Gene3D" id="1.10.3260.10">
    <property type="entry name" value="DNA ligase, ATP-dependent, N-terminal domain"/>
    <property type="match status" value="1"/>
</dbReference>
<comment type="catalytic activity">
    <reaction evidence="10 11">
        <text>ATP + (deoxyribonucleotide)n-3'-hydroxyl + 5'-phospho-(deoxyribonucleotide)m = (deoxyribonucleotide)n+m + AMP + diphosphate.</text>
        <dbReference type="EC" id="6.5.1.1"/>
    </reaction>
</comment>
<dbReference type="CDD" id="cd07903">
    <property type="entry name" value="Adenylation_DNA_ligase_IV"/>
    <property type="match status" value="1"/>
</dbReference>
<dbReference type="GO" id="GO:0046872">
    <property type="term" value="F:metal ion binding"/>
    <property type="evidence" value="ECO:0007669"/>
    <property type="project" value="UniProtKB-KW"/>
</dbReference>
<evidence type="ECO:0000256" key="1">
    <source>
        <dbReference type="ARBA" id="ARBA00007572"/>
    </source>
</evidence>
<dbReference type="GO" id="GO:0006303">
    <property type="term" value="P:double-strand break repair via nonhomologous end joining"/>
    <property type="evidence" value="ECO:0007669"/>
    <property type="project" value="TreeGrafter"/>
</dbReference>
<proteinExistence type="inferred from homology"/>
<dbReference type="OrthoDB" id="151490at2759"/>
<evidence type="ECO:0000256" key="10">
    <source>
        <dbReference type="ARBA" id="ARBA00034003"/>
    </source>
</evidence>
<dbReference type="EMBL" id="JABELV010000149">
    <property type="protein sequence ID" value="KAG7529455.1"/>
    <property type="molecule type" value="Genomic_DNA"/>
</dbReference>
<dbReference type="GO" id="GO:0071897">
    <property type="term" value="P:DNA biosynthetic process"/>
    <property type="evidence" value="ECO:0007669"/>
    <property type="project" value="InterPro"/>
</dbReference>
<keyword evidence="6 11" id="KW-0067">ATP-binding</keyword>
<keyword evidence="15" id="KW-1185">Reference proteome</keyword>
<evidence type="ECO:0000256" key="6">
    <source>
        <dbReference type="ARBA" id="ARBA00022840"/>
    </source>
</evidence>
<dbReference type="GO" id="GO:0032807">
    <property type="term" value="C:DNA ligase IV complex"/>
    <property type="evidence" value="ECO:0007669"/>
    <property type="project" value="TreeGrafter"/>
</dbReference>
<evidence type="ECO:0000313" key="15">
    <source>
        <dbReference type="Proteomes" id="UP000812966"/>
    </source>
</evidence>
<name>A0A8K0JGL4_9TREE</name>
<comment type="similarity">
    <text evidence="1 12">Belongs to the ATP-dependent DNA ligase family.</text>
</comment>
<dbReference type="Proteomes" id="UP000812966">
    <property type="component" value="Unassembled WGS sequence"/>
</dbReference>
<dbReference type="InterPro" id="IPR029710">
    <property type="entry name" value="LIG4"/>
</dbReference>
<feature type="domain" description="ATP-dependent DNA ligase family profile" evidence="13">
    <location>
        <begin position="370"/>
        <end position="506"/>
    </location>
</feature>
<keyword evidence="5 11" id="KW-0227">DNA damage</keyword>
<evidence type="ECO:0000256" key="3">
    <source>
        <dbReference type="ARBA" id="ARBA00022723"/>
    </source>
</evidence>
<dbReference type="Gene3D" id="2.40.50.140">
    <property type="entry name" value="Nucleic acid-binding proteins"/>
    <property type="match status" value="1"/>
</dbReference>
<dbReference type="InterPro" id="IPR044125">
    <property type="entry name" value="Adenylation_DNA_ligase_IV"/>
</dbReference>
<dbReference type="PROSITE" id="PS50160">
    <property type="entry name" value="DNA_LIGASE_A3"/>
    <property type="match status" value="1"/>
</dbReference>
<evidence type="ECO:0000256" key="2">
    <source>
        <dbReference type="ARBA" id="ARBA00022598"/>
    </source>
</evidence>
<dbReference type="InterPro" id="IPR000977">
    <property type="entry name" value="DNA_ligase_ATP-dep"/>
</dbReference>
<evidence type="ECO:0000256" key="11">
    <source>
        <dbReference type="RuleBase" id="RU000617"/>
    </source>
</evidence>
<organism evidence="14 15">
    <name type="scientific">Filobasidium floriforme</name>
    <dbReference type="NCBI Taxonomy" id="5210"/>
    <lineage>
        <taxon>Eukaryota</taxon>
        <taxon>Fungi</taxon>
        <taxon>Dikarya</taxon>
        <taxon>Basidiomycota</taxon>
        <taxon>Agaricomycotina</taxon>
        <taxon>Tremellomycetes</taxon>
        <taxon>Filobasidiales</taxon>
        <taxon>Filobasidiaceae</taxon>
        <taxon>Filobasidium</taxon>
    </lineage>
</organism>
<dbReference type="Pfam" id="PF01068">
    <property type="entry name" value="DNA_ligase_A_M"/>
    <property type="match status" value="1"/>
</dbReference>
<keyword evidence="8 11" id="KW-0234">DNA repair</keyword>
<evidence type="ECO:0000256" key="7">
    <source>
        <dbReference type="ARBA" id="ARBA00022842"/>
    </source>
</evidence>
<accession>A0A8K0JGL4</accession>
<protein>
    <recommendedName>
        <fullName evidence="11">DNA ligase</fullName>
        <ecNumber evidence="11">6.5.1.1</ecNumber>
    </recommendedName>
</protein>
<dbReference type="InterPro" id="IPR012310">
    <property type="entry name" value="DNA_ligase_ATP-dep_cent"/>
</dbReference>
<keyword evidence="7" id="KW-0460">Magnesium</keyword>
<sequence>MPSGHEFNVRTPVYPTAADSLEKPPGLVNHSSLSFNVICRFFEQLRDHPTKRRELLVKMFELLRTHAGPDLYPFIRLLLPDRDRERPVYGLKESQMAKVYVKVLDLDPKSEAAQKLIHWKIPRPGAEATGDFPHICYEAIKARQVPPKPEDIWTVDAVNQVLDRLAVTRGNKVDAHVRIFGEVMKHLNAEQQRWLMRIILKDLKISVREKTVLAVYHPDAQELFNVSSDLKRVCWTLTDKEKKLETGEAEVKLFRSFLPQLCKRTANHDFAAIVKHMPKDFYIEEKMDGERIQLHKRGNEYFYCSRKAKDYTYLYGAHIGDGTLTPHIHGAFSSGVQSCILDGEMLVYDPLLGRYLAFGTLKSAALDRTNQPDAVRPCFKVFDVLMINGTSLAQKSLRRRKEVLAKDRVFKTVPGRFELADLWDGSTPDDIDMRLKDIVGSKGEGLVIKNPLSAYEMNGRSESWIKVKPEYADDMGETLDLTVLGGWWGSGKRGGKIGSLLCGLRNEQDPPEDGSLPTFTTFCAAGGGLAFSDFVWLEKKFGDKWIPFERSNAPKWVVFSKLKPDDKPDVYLQRQDLFTITVKASEITVSEGFGMGLTLRFPRVRRIIEKEEEEDDAAKINA</sequence>
<dbReference type="SUPFAM" id="SSF117018">
    <property type="entry name" value="ATP-dependent DNA ligase DNA-binding domain"/>
    <property type="match status" value="1"/>
</dbReference>
<dbReference type="NCBIfam" id="TIGR00574">
    <property type="entry name" value="dnl1"/>
    <property type="match status" value="1"/>
</dbReference>
<dbReference type="Pfam" id="PF04679">
    <property type="entry name" value="DNA_ligase_A_C"/>
    <property type="match status" value="1"/>
</dbReference>
<evidence type="ECO:0000256" key="8">
    <source>
        <dbReference type="ARBA" id="ARBA00023204"/>
    </source>
</evidence>
<gene>
    <name evidence="14" type="ORF">FFLO_05631</name>
</gene>
<dbReference type="EC" id="6.5.1.1" evidence="11"/>
<dbReference type="PANTHER" id="PTHR45997:SF1">
    <property type="entry name" value="DNA LIGASE 4"/>
    <property type="match status" value="1"/>
</dbReference>
<dbReference type="PANTHER" id="PTHR45997">
    <property type="entry name" value="DNA LIGASE 4"/>
    <property type="match status" value="1"/>
</dbReference>
<keyword evidence="4 11" id="KW-0547">Nucleotide-binding</keyword>
<dbReference type="GO" id="GO:0006297">
    <property type="term" value="P:nucleotide-excision repair, DNA gap filling"/>
    <property type="evidence" value="ECO:0007669"/>
    <property type="project" value="TreeGrafter"/>
</dbReference>
<keyword evidence="2 11" id="KW-0436">Ligase</keyword>
<dbReference type="AlphaFoldDB" id="A0A8K0JGL4"/>
<evidence type="ECO:0000259" key="13">
    <source>
        <dbReference type="PROSITE" id="PS50160"/>
    </source>
</evidence>
<dbReference type="InterPro" id="IPR012309">
    <property type="entry name" value="DNA_ligase_ATP-dep_C"/>
</dbReference>
<evidence type="ECO:0000256" key="4">
    <source>
        <dbReference type="ARBA" id="ARBA00022741"/>
    </source>
</evidence>
<dbReference type="GO" id="GO:0003677">
    <property type="term" value="F:DNA binding"/>
    <property type="evidence" value="ECO:0007669"/>
    <property type="project" value="InterPro"/>
</dbReference>
<dbReference type="InterPro" id="IPR012340">
    <property type="entry name" value="NA-bd_OB-fold"/>
</dbReference>
<keyword evidence="9" id="KW-0539">Nucleus</keyword>
<evidence type="ECO:0000256" key="5">
    <source>
        <dbReference type="ARBA" id="ARBA00022763"/>
    </source>
</evidence>
<dbReference type="Gene3D" id="3.30.470.30">
    <property type="entry name" value="DNA ligase/mRNA capping enzyme"/>
    <property type="match status" value="1"/>
</dbReference>